<evidence type="ECO:0000256" key="12">
    <source>
        <dbReference type="ARBA" id="ARBA00049187"/>
    </source>
</evidence>
<evidence type="ECO:0000256" key="11">
    <source>
        <dbReference type="ARBA" id="ARBA00023284"/>
    </source>
</evidence>
<comment type="subcellular location">
    <subcellularLocation>
        <location evidence="1">Cytoplasm</location>
    </subcellularLocation>
</comment>
<dbReference type="InterPro" id="IPR004099">
    <property type="entry name" value="Pyr_nucl-diS_OxRdtase_dimer"/>
</dbReference>
<dbReference type="GO" id="GO:0005737">
    <property type="term" value="C:cytoplasm"/>
    <property type="evidence" value="ECO:0007669"/>
    <property type="project" value="UniProtKB-SubCell"/>
</dbReference>
<evidence type="ECO:0000256" key="3">
    <source>
        <dbReference type="ARBA" id="ARBA00012608"/>
    </source>
</evidence>
<evidence type="ECO:0000256" key="15">
    <source>
        <dbReference type="PIRSR" id="PIRSR000350-4"/>
    </source>
</evidence>
<dbReference type="Pfam" id="PF07992">
    <property type="entry name" value="Pyr_redox_2"/>
    <property type="match status" value="1"/>
</dbReference>
<dbReference type="InterPro" id="IPR050151">
    <property type="entry name" value="Class-I_Pyr_Nuc-Dis_Oxidored"/>
</dbReference>
<dbReference type="EMBL" id="SNZG01000023">
    <property type="protein sequence ID" value="TDR36628.1"/>
    <property type="molecule type" value="Genomic_DNA"/>
</dbReference>
<proteinExistence type="inferred from homology"/>
<dbReference type="AlphaFoldDB" id="A0A2U3ABP0"/>
<dbReference type="FunFam" id="3.30.390.30:FF:000001">
    <property type="entry name" value="Dihydrolipoyl dehydrogenase"/>
    <property type="match status" value="1"/>
</dbReference>
<dbReference type="EMBL" id="UGNP01000001">
    <property type="protein sequence ID" value="STX09962.1"/>
    <property type="molecule type" value="Genomic_DNA"/>
</dbReference>
<dbReference type="GO" id="GO:0004148">
    <property type="term" value="F:dihydrolipoyl dehydrogenase (NADH) activity"/>
    <property type="evidence" value="ECO:0007669"/>
    <property type="project" value="UniProtKB-EC"/>
</dbReference>
<name>A0A2U3ABP0_9BACL</name>
<keyword evidence="6 16" id="KW-0285">Flavoprotein</keyword>
<evidence type="ECO:0000256" key="8">
    <source>
        <dbReference type="ARBA" id="ARBA00023002"/>
    </source>
</evidence>
<evidence type="ECO:0000256" key="7">
    <source>
        <dbReference type="ARBA" id="ARBA00022827"/>
    </source>
</evidence>
<reference evidence="20 22" key="2">
    <citation type="submission" date="2019-03" db="EMBL/GenBank/DDBJ databases">
        <title>Genomic Encyclopedia of Type Strains, Phase IV (KMG-IV): sequencing the most valuable type-strain genomes for metagenomic binning, comparative biology and taxonomic classification.</title>
        <authorList>
            <person name="Goeker M."/>
        </authorList>
    </citation>
    <scope>NUCLEOTIDE SEQUENCE [LARGE SCALE GENOMIC DNA]</scope>
    <source>
        <strain evidence="20 22">DSM 20580</strain>
    </source>
</reference>
<keyword evidence="22" id="KW-1185">Reference proteome</keyword>
<comment type="catalytic activity">
    <reaction evidence="12 16">
        <text>N(6)-[(R)-dihydrolipoyl]-L-lysyl-[protein] + NAD(+) = N(6)-[(R)-lipoyl]-L-lysyl-[protein] + NADH + H(+)</text>
        <dbReference type="Rhea" id="RHEA:15045"/>
        <dbReference type="Rhea" id="RHEA-COMP:10474"/>
        <dbReference type="Rhea" id="RHEA-COMP:10475"/>
        <dbReference type="ChEBI" id="CHEBI:15378"/>
        <dbReference type="ChEBI" id="CHEBI:57540"/>
        <dbReference type="ChEBI" id="CHEBI:57945"/>
        <dbReference type="ChEBI" id="CHEBI:83099"/>
        <dbReference type="ChEBI" id="CHEBI:83100"/>
        <dbReference type="EC" id="1.8.1.4"/>
    </reaction>
</comment>
<evidence type="ECO:0000256" key="13">
    <source>
        <dbReference type="PIRSR" id="PIRSR000350-2"/>
    </source>
</evidence>
<evidence type="ECO:0000256" key="14">
    <source>
        <dbReference type="PIRSR" id="PIRSR000350-3"/>
    </source>
</evidence>
<evidence type="ECO:0000259" key="17">
    <source>
        <dbReference type="Pfam" id="PF02852"/>
    </source>
</evidence>
<feature type="binding site" evidence="14">
    <location>
        <begin position="188"/>
        <end position="195"/>
    </location>
    <ligand>
        <name>NAD(+)</name>
        <dbReference type="ChEBI" id="CHEBI:57540"/>
    </ligand>
</feature>
<dbReference type="RefSeq" id="WP_109350023.1">
    <property type="nucleotide sequence ID" value="NZ_BJUE01000019.1"/>
</dbReference>
<evidence type="ECO:0000256" key="6">
    <source>
        <dbReference type="ARBA" id="ARBA00022630"/>
    </source>
</evidence>
<dbReference type="PRINTS" id="PR00368">
    <property type="entry name" value="FADPNR"/>
</dbReference>
<dbReference type="SUPFAM" id="SSF51905">
    <property type="entry name" value="FAD/NAD(P)-binding domain"/>
    <property type="match status" value="1"/>
</dbReference>
<dbReference type="NCBIfam" id="TIGR01350">
    <property type="entry name" value="lipoamide_DH"/>
    <property type="match status" value="1"/>
</dbReference>
<keyword evidence="7 14" id="KW-0274">FAD</keyword>
<evidence type="ECO:0000256" key="10">
    <source>
        <dbReference type="ARBA" id="ARBA00023157"/>
    </source>
</evidence>
<dbReference type="PANTHER" id="PTHR22912">
    <property type="entry name" value="DISULFIDE OXIDOREDUCTASE"/>
    <property type="match status" value="1"/>
</dbReference>
<keyword evidence="5" id="KW-0963">Cytoplasm</keyword>
<evidence type="ECO:0000256" key="2">
    <source>
        <dbReference type="ARBA" id="ARBA00007532"/>
    </source>
</evidence>
<keyword evidence="10" id="KW-1015">Disulfide bond</keyword>
<keyword evidence="9 14" id="KW-0520">NAD</keyword>
<dbReference type="Proteomes" id="UP000254330">
    <property type="component" value="Unassembled WGS sequence"/>
</dbReference>
<evidence type="ECO:0000256" key="5">
    <source>
        <dbReference type="ARBA" id="ARBA00022490"/>
    </source>
</evidence>
<dbReference type="GO" id="GO:0050660">
    <property type="term" value="F:flavin adenine dinucleotide binding"/>
    <property type="evidence" value="ECO:0007669"/>
    <property type="project" value="InterPro"/>
</dbReference>
<feature type="binding site" evidence="14">
    <location>
        <position position="314"/>
    </location>
    <ligand>
        <name>FAD</name>
        <dbReference type="ChEBI" id="CHEBI:57692"/>
    </ligand>
</feature>
<dbReference type="InterPro" id="IPR001100">
    <property type="entry name" value="Pyr_nuc-diS_OxRdtase"/>
</dbReference>
<dbReference type="PROSITE" id="PS00076">
    <property type="entry name" value="PYRIDINE_REDOX_1"/>
    <property type="match status" value="1"/>
</dbReference>
<evidence type="ECO:0000313" key="22">
    <source>
        <dbReference type="Proteomes" id="UP000294641"/>
    </source>
</evidence>
<dbReference type="PIRSF" id="PIRSF000350">
    <property type="entry name" value="Mercury_reductase_MerA"/>
    <property type="match status" value="1"/>
</dbReference>
<dbReference type="InterPro" id="IPR016156">
    <property type="entry name" value="FAD/NAD-linked_Rdtase_dimer_sf"/>
</dbReference>
<evidence type="ECO:0000313" key="20">
    <source>
        <dbReference type="EMBL" id="TDR36628.1"/>
    </source>
</evidence>
<feature type="binding site" evidence="14">
    <location>
        <begin position="151"/>
        <end position="153"/>
    </location>
    <ligand>
        <name>FAD</name>
        <dbReference type="ChEBI" id="CHEBI:57692"/>
    </ligand>
</feature>
<feature type="binding site" evidence="14">
    <location>
        <position position="274"/>
    </location>
    <ligand>
        <name>NAD(+)</name>
        <dbReference type="ChEBI" id="CHEBI:57540"/>
    </ligand>
</feature>
<organism evidence="19 21">
    <name type="scientific">Kurthia zopfii</name>
    <dbReference type="NCBI Taxonomy" id="1650"/>
    <lineage>
        <taxon>Bacteria</taxon>
        <taxon>Bacillati</taxon>
        <taxon>Bacillota</taxon>
        <taxon>Bacilli</taxon>
        <taxon>Bacillales</taxon>
        <taxon>Caryophanaceae</taxon>
        <taxon>Kurthia</taxon>
    </lineage>
</organism>
<dbReference type="Pfam" id="PF02852">
    <property type="entry name" value="Pyr_redox_dim"/>
    <property type="match status" value="1"/>
</dbReference>
<feature type="binding site" evidence="14">
    <location>
        <position position="211"/>
    </location>
    <ligand>
        <name>NAD(+)</name>
        <dbReference type="ChEBI" id="CHEBI:57540"/>
    </ligand>
</feature>
<dbReference type="InterPro" id="IPR023753">
    <property type="entry name" value="FAD/NAD-binding_dom"/>
</dbReference>
<feature type="binding site" evidence="14">
    <location>
        <position position="114"/>
    </location>
    <ligand>
        <name>FAD</name>
        <dbReference type="ChEBI" id="CHEBI:57692"/>
    </ligand>
</feature>
<keyword evidence="11 16" id="KW-0676">Redox-active center</keyword>
<feature type="binding site" evidence="14">
    <location>
        <position position="51"/>
    </location>
    <ligand>
        <name>FAD</name>
        <dbReference type="ChEBI" id="CHEBI:57692"/>
    </ligand>
</feature>
<reference evidence="19 21" key="1">
    <citation type="submission" date="2018-06" db="EMBL/GenBank/DDBJ databases">
        <authorList>
            <consortium name="Pathogen Informatics"/>
            <person name="Doyle S."/>
        </authorList>
    </citation>
    <scope>NUCLEOTIDE SEQUENCE [LARGE SCALE GENOMIC DNA]</scope>
    <source>
        <strain evidence="19 21">NCTC10597</strain>
    </source>
</reference>
<dbReference type="Gene3D" id="3.50.50.60">
    <property type="entry name" value="FAD/NAD(P)-binding domain"/>
    <property type="match status" value="2"/>
</dbReference>
<protein>
    <recommendedName>
        <fullName evidence="4 16">Dihydrolipoyl dehydrogenase</fullName>
        <ecNumber evidence="3 16">1.8.1.4</ecNumber>
    </recommendedName>
</protein>
<evidence type="ECO:0000259" key="18">
    <source>
        <dbReference type="Pfam" id="PF07992"/>
    </source>
</evidence>
<feature type="active site" description="Proton acceptor" evidence="13">
    <location>
        <position position="446"/>
    </location>
</feature>
<evidence type="ECO:0000313" key="19">
    <source>
        <dbReference type="EMBL" id="STX09962.1"/>
    </source>
</evidence>
<dbReference type="OrthoDB" id="9800167at2"/>
<evidence type="ECO:0000256" key="9">
    <source>
        <dbReference type="ARBA" id="ARBA00023027"/>
    </source>
</evidence>
<comment type="miscellaneous">
    <text evidence="16">The active site is a redox-active disulfide bond.</text>
</comment>
<comment type="similarity">
    <text evidence="2 16">Belongs to the class-I pyridine nucleotide-disulfide oxidoreductase family.</text>
</comment>
<dbReference type="InterPro" id="IPR012999">
    <property type="entry name" value="Pyr_OxRdtase_I_AS"/>
</dbReference>
<dbReference type="SUPFAM" id="SSF55424">
    <property type="entry name" value="FAD/NAD-linked reductases, dimerisation (C-terminal) domain"/>
    <property type="match status" value="1"/>
</dbReference>
<comment type="cofactor">
    <cofactor evidence="14 16">
        <name>FAD</name>
        <dbReference type="ChEBI" id="CHEBI:57692"/>
    </cofactor>
    <text evidence="14 16">Binds 1 FAD per subunit.</text>
</comment>
<evidence type="ECO:0000256" key="16">
    <source>
        <dbReference type="RuleBase" id="RU003692"/>
    </source>
</evidence>
<feature type="disulfide bond" description="Redox-active" evidence="15">
    <location>
        <begin position="42"/>
        <end position="47"/>
    </location>
</feature>
<dbReference type="EC" id="1.8.1.4" evidence="3 16"/>
<keyword evidence="14" id="KW-0547">Nucleotide-binding</keyword>
<dbReference type="PANTHER" id="PTHR22912:SF217">
    <property type="entry name" value="DIHYDROLIPOYL DEHYDROGENASE"/>
    <property type="match status" value="1"/>
</dbReference>
<feature type="domain" description="Pyridine nucleotide-disulphide oxidoreductase dimerisation" evidence="17">
    <location>
        <begin position="348"/>
        <end position="456"/>
    </location>
</feature>
<dbReference type="Proteomes" id="UP000294641">
    <property type="component" value="Unassembled WGS sequence"/>
</dbReference>
<dbReference type="GO" id="GO:0006103">
    <property type="term" value="P:2-oxoglutarate metabolic process"/>
    <property type="evidence" value="ECO:0007669"/>
    <property type="project" value="TreeGrafter"/>
</dbReference>
<evidence type="ECO:0000256" key="4">
    <source>
        <dbReference type="ARBA" id="ARBA00016961"/>
    </source>
</evidence>
<dbReference type="InterPro" id="IPR006258">
    <property type="entry name" value="Lipoamide_DH"/>
</dbReference>
<evidence type="ECO:0000313" key="21">
    <source>
        <dbReference type="Proteomes" id="UP000254330"/>
    </source>
</evidence>
<accession>A0A2U3ABP0</accession>
<sequence length="467" mass="50544">MAKEYDLVILGGGPAGYVAAIRASQLKLKVAIVEQAKLGGTCLHKGCIPTKALLKSAEKYNALTSIEDFGITFENVEFDYKKAHTRKNDVVEQLHSGIQSLMKKGKIDVFTGTGRILGPSIFSPLPGTVSVDFGENQENEMLVPKNLLVCTGSKPRQIPSIEIDEQMILTSDGLVKMEELPKSIAIIGGGVIGVEWASIMQDLGVEVTIIEAGERILPTEEQDIVKELSKSFEAKNTKILVKQTVESCEIVGQKVHVKCTDQQLEVDKVVIAIGRQPNTNGIGLENTDAQLDGGFIKVNKNYQTKESHIYAAGDVIGGIQLAHVASKEAIHAVEHMAGLKPAINDTAIPSCIYSNPEIAHIGLTEKDAKEKHENIKVKKFPFTANAKALINGKHEGFIKMIVDADTDDLVGVHLIGDHVTELIAEMSLAFTLDASSWEVAHTIHPHPSVSEVMQEVALSITDGAIHF</sequence>
<keyword evidence="8 16" id="KW-0560">Oxidoreductase</keyword>
<dbReference type="InterPro" id="IPR036188">
    <property type="entry name" value="FAD/NAD-bd_sf"/>
</dbReference>
<evidence type="ECO:0000256" key="1">
    <source>
        <dbReference type="ARBA" id="ARBA00004496"/>
    </source>
</evidence>
<comment type="caution">
    <text evidence="19">The sequence shown here is derived from an EMBL/GenBank/DDBJ whole genome shotgun (WGS) entry which is preliminary data.</text>
</comment>
<dbReference type="PRINTS" id="PR00411">
    <property type="entry name" value="PNDRDTASEI"/>
</dbReference>
<feature type="domain" description="FAD/NAD(P)-binding" evidence="18">
    <location>
        <begin position="5"/>
        <end position="329"/>
    </location>
</feature>
<gene>
    <name evidence="19" type="primary">lpd</name>
    <name evidence="20" type="ORF">DFR61_12318</name>
    <name evidence="19" type="ORF">NCTC10597_01670</name>
</gene>
<dbReference type="Gene3D" id="3.30.390.30">
    <property type="match status" value="1"/>
</dbReference>